<evidence type="ECO:0000313" key="5">
    <source>
        <dbReference type="EMBL" id="KAG0559493.1"/>
    </source>
</evidence>
<name>A0A8T0GKF5_CERPU</name>
<reference evidence="5" key="1">
    <citation type="submission" date="2020-06" db="EMBL/GenBank/DDBJ databases">
        <title>WGS assembly of Ceratodon purpureus strain R40.</title>
        <authorList>
            <person name="Carey S.B."/>
            <person name="Jenkins J."/>
            <person name="Shu S."/>
            <person name="Lovell J.T."/>
            <person name="Sreedasyam A."/>
            <person name="Maumus F."/>
            <person name="Tiley G.P."/>
            <person name="Fernandez-Pozo N."/>
            <person name="Barry K."/>
            <person name="Chen C."/>
            <person name="Wang M."/>
            <person name="Lipzen A."/>
            <person name="Daum C."/>
            <person name="Saski C.A."/>
            <person name="Payton A.C."/>
            <person name="Mcbreen J.C."/>
            <person name="Conrad R.E."/>
            <person name="Kollar L.M."/>
            <person name="Olsson S."/>
            <person name="Huttunen S."/>
            <person name="Landis J.B."/>
            <person name="Wickett N.J."/>
            <person name="Johnson M.G."/>
            <person name="Rensing S.A."/>
            <person name="Grimwood J."/>
            <person name="Schmutz J."/>
            <person name="Mcdaniel S.F."/>
        </authorList>
    </citation>
    <scope>NUCLEOTIDE SEQUENCE</scope>
    <source>
        <strain evidence="5">R40</strain>
    </source>
</reference>
<sequence>MAYYVLDALLAVDHHQVFLSQLQSRGLLHSCLAEISSNSYQAILLPSAESMRRLYTLESELALLLRVGYHNRKRGAQTLYAMGALRHLSSCRAIDAHLTDDAKWEQVKIGVGMPSQHDRQHQLVSPVLRLVLCFTALIDTTEATDGGRDEVALEVLEFIKSHQGLLDRILRDDTPGVHLADLDELQLATAILSKVWPVEESPEFGYTQAMFNLAYVYFCPDAESRSRFVQHIREAEKLSESSGAARETIRKMELQVARVRCNLIAYLYALVTKHSLRLHIFKPDIGDSATMVEISVLSIAMS</sequence>
<dbReference type="PANTHER" id="PTHR31344">
    <property type="entry name" value="NUCLEAR PORE COMPLEX PROTEIN NUP205"/>
    <property type="match status" value="1"/>
</dbReference>
<keyword evidence="3" id="KW-0813">Transport</keyword>
<proteinExistence type="inferred from homology"/>
<accession>A0A8T0GKF5</accession>
<evidence type="ECO:0000256" key="1">
    <source>
        <dbReference type="ARBA" id="ARBA00004123"/>
    </source>
</evidence>
<evidence type="ECO:0000256" key="4">
    <source>
        <dbReference type="ARBA" id="ARBA00023242"/>
    </source>
</evidence>
<dbReference type="AlphaFoldDB" id="A0A8T0GKF5"/>
<dbReference type="EMBL" id="CM026431">
    <property type="protein sequence ID" value="KAG0559493.1"/>
    <property type="molecule type" value="Genomic_DNA"/>
</dbReference>
<keyword evidence="4" id="KW-0539">Nucleus</keyword>
<dbReference type="GO" id="GO:0005643">
    <property type="term" value="C:nuclear pore"/>
    <property type="evidence" value="ECO:0007669"/>
    <property type="project" value="InterPro"/>
</dbReference>
<comment type="similarity">
    <text evidence="2">Belongs to the NUP186/NUP192/NUP205 family.</text>
</comment>
<organism evidence="5 6">
    <name type="scientific">Ceratodon purpureus</name>
    <name type="common">Fire moss</name>
    <name type="synonym">Dicranum purpureum</name>
    <dbReference type="NCBI Taxonomy" id="3225"/>
    <lineage>
        <taxon>Eukaryota</taxon>
        <taxon>Viridiplantae</taxon>
        <taxon>Streptophyta</taxon>
        <taxon>Embryophyta</taxon>
        <taxon>Bryophyta</taxon>
        <taxon>Bryophytina</taxon>
        <taxon>Bryopsida</taxon>
        <taxon>Dicranidae</taxon>
        <taxon>Pseudoditrichales</taxon>
        <taxon>Ditrichaceae</taxon>
        <taxon>Ceratodon</taxon>
    </lineage>
</organism>
<evidence type="ECO:0008006" key="7">
    <source>
        <dbReference type="Google" id="ProtNLM"/>
    </source>
</evidence>
<comment type="caution">
    <text evidence="5">The sequence shown here is derived from an EMBL/GenBank/DDBJ whole genome shotgun (WGS) entry which is preliminary data.</text>
</comment>
<evidence type="ECO:0000256" key="2">
    <source>
        <dbReference type="ARBA" id="ARBA00005892"/>
    </source>
</evidence>
<dbReference type="Pfam" id="PF11894">
    <property type="entry name" value="Nup192"/>
    <property type="match status" value="1"/>
</dbReference>
<keyword evidence="6" id="KW-1185">Reference proteome</keyword>
<evidence type="ECO:0000256" key="3">
    <source>
        <dbReference type="ARBA" id="ARBA00022448"/>
    </source>
</evidence>
<evidence type="ECO:0000313" key="6">
    <source>
        <dbReference type="Proteomes" id="UP000822688"/>
    </source>
</evidence>
<gene>
    <name evidence="5" type="ORF">KC19_10G109200</name>
</gene>
<comment type="subcellular location">
    <subcellularLocation>
        <location evidence="1">Nucleus</location>
    </subcellularLocation>
</comment>
<dbReference type="PANTHER" id="PTHR31344:SF0">
    <property type="entry name" value="NUCLEAR PORE COMPLEX PROTEIN NUP205"/>
    <property type="match status" value="1"/>
</dbReference>
<dbReference type="InterPro" id="IPR021827">
    <property type="entry name" value="Nup186/Nup192/Nup205"/>
</dbReference>
<dbReference type="Proteomes" id="UP000822688">
    <property type="component" value="Chromosome 10"/>
</dbReference>
<protein>
    <recommendedName>
        <fullName evidence="7">Nuclear pore protein</fullName>
    </recommendedName>
</protein>